<evidence type="ECO:0000256" key="6">
    <source>
        <dbReference type="ARBA" id="ARBA00022989"/>
    </source>
</evidence>
<dbReference type="PANTHER" id="PTHR35851">
    <property type="entry name" value="CELL DIVISION PROTEIN FTSQ"/>
    <property type="match status" value="1"/>
</dbReference>
<proteinExistence type="inferred from homology"/>
<feature type="compositionally biased region" description="Polar residues" evidence="10">
    <location>
        <begin position="261"/>
        <end position="273"/>
    </location>
</feature>
<evidence type="ECO:0000256" key="7">
    <source>
        <dbReference type="ARBA" id="ARBA00023136"/>
    </source>
</evidence>
<keyword evidence="3 9" id="KW-0997">Cell inner membrane</keyword>
<evidence type="ECO:0000256" key="3">
    <source>
        <dbReference type="ARBA" id="ARBA00022519"/>
    </source>
</evidence>
<evidence type="ECO:0000256" key="9">
    <source>
        <dbReference type="HAMAP-Rule" id="MF_00911"/>
    </source>
</evidence>
<keyword evidence="2 9" id="KW-1003">Cell membrane</keyword>
<dbReference type="InterPro" id="IPR045335">
    <property type="entry name" value="FtsQ_C_sf"/>
</dbReference>
<keyword evidence="6 9" id="KW-1133">Transmembrane helix</keyword>
<evidence type="ECO:0000256" key="1">
    <source>
        <dbReference type="ARBA" id="ARBA00004370"/>
    </source>
</evidence>
<gene>
    <name evidence="9" type="primary">ftsQ</name>
    <name evidence="12" type="ORF">NYF23_04720</name>
</gene>
<dbReference type="InterPro" id="IPR005548">
    <property type="entry name" value="Cell_div_FtsQ/DivIB_C"/>
</dbReference>
<organism evidence="12 13">
    <name type="scientific">SAR92 clade bacterium H455</name>
    <dbReference type="NCBI Taxonomy" id="2974818"/>
    <lineage>
        <taxon>Bacteria</taxon>
        <taxon>Pseudomonadati</taxon>
        <taxon>Pseudomonadota</taxon>
        <taxon>Gammaproteobacteria</taxon>
        <taxon>Cellvibrionales</taxon>
        <taxon>Porticoccaceae</taxon>
        <taxon>SAR92 clade</taxon>
    </lineage>
</organism>
<keyword evidence="13" id="KW-1185">Reference proteome</keyword>
<evidence type="ECO:0000256" key="2">
    <source>
        <dbReference type="ARBA" id="ARBA00022475"/>
    </source>
</evidence>
<comment type="similarity">
    <text evidence="9">Belongs to the FtsQ/DivIB family. FtsQ subfamily.</text>
</comment>
<dbReference type="PROSITE" id="PS51779">
    <property type="entry name" value="POTRA"/>
    <property type="match status" value="1"/>
</dbReference>
<evidence type="ECO:0000313" key="13">
    <source>
        <dbReference type="Proteomes" id="UP001059934"/>
    </source>
</evidence>
<evidence type="ECO:0000256" key="8">
    <source>
        <dbReference type="ARBA" id="ARBA00023306"/>
    </source>
</evidence>
<evidence type="ECO:0000313" key="12">
    <source>
        <dbReference type="EMBL" id="UVW35914.1"/>
    </source>
</evidence>
<name>A0ABY5TRJ0_9GAMM</name>
<keyword evidence="7 9" id="KW-0472">Membrane</keyword>
<comment type="subcellular location">
    <subcellularLocation>
        <location evidence="9">Cell inner membrane</location>
        <topology evidence="9">Single-pass type II membrane protein</topology>
    </subcellularLocation>
    <subcellularLocation>
        <location evidence="1">Membrane</location>
    </subcellularLocation>
    <text evidence="9">Localizes to the division septum.</text>
</comment>
<dbReference type="Gene3D" id="3.10.20.310">
    <property type="entry name" value="membrane protein fhac"/>
    <property type="match status" value="1"/>
</dbReference>
<evidence type="ECO:0000256" key="10">
    <source>
        <dbReference type="SAM" id="MobiDB-lite"/>
    </source>
</evidence>
<comment type="subunit">
    <text evidence="9">Part of a complex composed of FtsB, FtsL and FtsQ.</text>
</comment>
<dbReference type="Proteomes" id="UP001059934">
    <property type="component" value="Chromosome"/>
</dbReference>
<dbReference type="InterPro" id="IPR013685">
    <property type="entry name" value="POTRA_FtsQ_type"/>
</dbReference>
<dbReference type="InterPro" id="IPR026579">
    <property type="entry name" value="FtsQ"/>
</dbReference>
<feature type="transmembrane region" description="Helical" evidence="9">
    <location>
        <begin position="23"/>
        <end position="43"/>
    </location>
</feature>
<dbReference type="HAMAP" id="MF_00911">
    <property type="entry name" value="FtsQ_subfam"/>
    <property type="match status" value="1"/>
</dbReference>
<evidence type="ECO:0000259" key="11">
    <source>
        <dbReference type="PROSITE" id="PS51779"/>
    </source>
</evidence>
<accession>A0ABY5TRJ0</accession>
<reference evidence="12" key="1">
    <citation type="submission" date="2022-08" db="EMBL/GenBank/DDBJ databases">
        <title>Catabolic pathway analysis in culturable SAR92 clade bacteria reveals their overlooked roles in DMSP degradation in coastal seas.</title>
        <authorList>
            <person name="He X."/>
            <person name="Zhang X."/>
            <person name="Zhang Y."/>
        </authorList>
    </citation>
    <scope>NUCLEOTIDE SEQUENCE</scope>
    <source>
        <strain evidence="12">H455</strain>
    </source>
</reference>
<dbReference type="EMBL" id="CP103416">
    <property type="protein sequence ID" value="UVW35914.1"/>
    <property type="molecule type" value="Genomic_DNA"/>
</dbReference>
<dbReference type="InterPro" id="IPR034746">
    <property type="entry name" value="POTRA"/>
</dbReference>
<keyword evidence="8 9" id="KW-0131">Cell cycle</keyword>
<sequence length="273" mass="30280">MAKANRHQDQGSGSMLETAGNQLARIVLVSVMALVGYGGSLLYKQIDKPLTNVMIGGDFTYLQPAELSQLLAGEVEGGFLSVDLAALRQVLREHPWVRDVSIGREWPSMLKVEVTEEVPIARWGQKGFLNRLGEELIIENNSHLSALPVLRADTASSREMMVNYQLMAELLVPTGLKIAELRRDSLGVWYVDTAPGLRMVIGRDQISEKIRRFNLVWAAGLNKYVKNIAAVDLRYPNGLAVAWRETALAIQQNRRQKNSEDSSQTSNANPVQA</sequence>
<feature type="domain" description="POTRA" evidence="11">
    <location>
        <begin position="48"/>
        <end position="117"/>
    </location>
</feature>
<dbReference type="Gene3D" id="3.40.50.11690">
    <property type="entry name" value="Cell division protein FtsQ/DivIB"/>
    <property type="match status" value="1"/>
</dbReference>
<evidence type="ECO:0000256" key="4">
    <source>
        <dbReference type="ARBA" id="ARBA00022618"/>
    </source>
</evidence>
<dbReference type="Pfam" id="PF08478">
    <property type="entry name" value="POTRA_1"/>
    <property type="match status" value="1"/>
</dbReference>
<feature type="region of interest" description="Disordered" evidence="10">
    <location>
        <begin position="253"/>
        <end position="273"/>
    </location>
</feature>
<keyword evidence="4 9" id="KW-0132">Cell division</keyword>
<dbReference type="Pfam" id="PF03799">
    <property type="entry name" value="FtsQ_DivIB_C"/>
    <property type="match status" value="1"/>
</dbReference>
<keyword evidence="5 9" id="KW-0812">Transmembrane</keyword>
<comment type="function">
    <text evidence="9">Essential cell division protein. May link together the upstream cell division proteins, which are predominantly cytoplasmic, with the downstream cell division proteins, which are predominantly periplasmic. May control correct divisome assembly.</text>
</comment>
<protein>
    <recommendedName>
        <fullName evidence="9">Cell division protein FtsQ</fullName>
    </recommendedName>
</protein>
<dbReference type="PANTHER" id="PTHR35851:SF1">
    <property type="entry name" value="CELL DIVISION PROTEIN FTSQ"/>
    <property type="match status" value="1"/>
</dbReference>
<evidence type="ECO:0000256" key="5">
    <source>
        <dbReference type="ARBA" id="ARBA00022692"/>
    </source>
</evidence>